<reference evidence="2" key="1">
    <citation type="submission" date="2020-12" db="EMBL/GenBank/DDBJ databases">
        <authorList>
            <person name="Iha C."/>
        </authorList>
    </citation>
    <scope>NUCLEOTIDE SEQUENCE</scope>
</reference>
<gene>
    <name evidence="2" type="ORF">OSTQU699_LOCUS7435</name>
</gene>
<keyword evidence="1" id="KW-0812">Transmembrane</keyword>
<evidence type="ECO:0000313" key="3">
    <source>
        <dbReference type="Proteomes" id="UP000708148"/>
    </source>
</evidence>
<comment type="caution">
    <text evidence="2">The sequence shown here is derived from an EMBL/GenBank/DDBJ whole genome shotgun (WGS) entry which is preliminary data.</text>
</comment>
<keyword evidence="3" id="KW-1185">Reference proteome</keyword>
<dbReference type="AlphaFoldDB" id="A0A8S1J8Q7"/>
<feature type="transmembrane region" description="Helical" evidence="1">
    <location>
        <begin position="38"/>
        <end position="61"/>
    </location>
</feature>
<feature type="transmembrane region" description="Helical" evidence="1">
    <location>
        <begin position="68"/>
        <end position="88"/>
    </location>
</feature>
<organism evidence="2 3">
    <name type="scientific">Ostreobium quekettii</name>
    <dbReference type="NCBI Taxonomy" id="121088"/>
    <lineage>
        <taxon>Eukaryota</taxon>
        <taxon>Viridiplantae</taxon>
        <taxon>Chlorophyta</taxon>
        <taxon>core chlorophytes</taxon>
        <taxon>Ulvophyceae</taxon>
        <taxon>TCBD clade</taxon>
        <taxon>Bryopsidales</taxon>
        <taxon>Ostreobineae</taxon>
        <taxon>Ostreobiaceae</taxon>
        <taxon>Ostreobium</taxon>
    </lineage>
</organism>
<dbReference type="OrthoDB" id="550966at2759"/>
<evidence type="ECO:0000256" key="1">
    <source>
        <dbReference type="SAM" id="Phobius"/>
    </source>
</evidence>
<keyword evidence="1" id="KW-0472">Membrane</keyword>
<sequence>MHRRIGSWGLQTGFETPRRGGAKNGEIGVRLNASWNGLSQISCIAQMIFGVLLFATASWYLTAAGKTSGQVIGGASLLIGAIGLLGMANQKPQFQTLFIVGMGCMALLTFEFVGQVGRDMEVHCNFAESYVRLAHLEESVVSMNKEHVVEQLFARLNELDDMMDMVSEGTVHLTEMRAAQEDLKKRDREYIEGKVASLHHHAEAVMEHVYAKAKALEEEHKGDPQKIAEQKMARTVLEGHLNNVEKVLEHLSHKKKSGEGLTYGEYEMLYNALKDGHPDKLTMKAEQEHLPHVKASFERTEKDEYHELDLTNKWADMDKIFFEKEEARKLFEAKMSEMNKASATKDRQAFEKSLMASLSDLPVHCLSEVSHYQSMKWGGWALMLSQLMAAYVAATSLVVGPKHD</sequence>
<protein>
    <submittedName>
        <fullName evidence="2">Uncharacterized protein</fullName>
    </submittedName>
</protein>
<name>A0A8S1J8Q7_9CHLO</name>
<evidence type="ECO:0000313" key="2">
    <source>
        <dbReference type="EMBL" id="CAD7702078.1"/>
    </source>
</evidence>
<dbReference type="Proteomes" id="UP000708148">
    <property type="component" value="Unassembled WGS sequence"/>
</dbReference>
<proteinExistence type="predicted"/>
<keyword evidence="1" id="KW-1133">Transmembrane helix</keyword>
<dbReference type="EMBL" id="CAJHUC010001702">
    <property type="protein sequence ID" value="CAD7702078.1"/>
    <property type="molecule type" value="Genomic_DNA"/>
</dbReference>
<feature type="transmembrane region" description="Helical" evidence="1">
    <location>
        <begin position="94"/>
        <end position="113"/>
    </location>
</feature>
<accession>A0A8S1J8Q7</accession>